<dbReference type="InterPro" id="IPR000257">
    <property type="entry name" value="Uroporphyrinogen_deCOase"/>
</dbReference>
<evidence type="ECO:0000256" key="4">
    <source>
        <dbReference type="ARBA" id="ARBA00022793"/>
    </source>
</evidence>
<dbReference type="CDD" id="cd00717">
    <property type="entry name" value="URO-D"/>
    <property type="match status" value="1"/>
</dbReference>
<feature type="domain" description="Uroporphyrinogen decarboxylase (URO-D)" evidence="10">
    <location>
        <begin position="22"/>
        <end position="31"/>
    </location>
</feature>
<dbReference type="GO" id="GO:0004853">
    <property type="term" value="F:uroporphyrinogen decarboxylase activity"/>
    <property type="evidence" value="ECO:0007669"/>
    <property type="project" value="UniProtKB-EC"/>
</dbReference>
<evidence type="ECO:0000256" key="2">
    <source>
        <dbReference type="ARBA" id="ARBA00009935"/>
    </source>
</evidence>
<dbReference type="InterPro" id="IPR038071">
    <property type="entry name" value="UROD/MetE-like_sf"/>
</dbReference>
<sequence>MTRSDQPALLAALGGRRPEQLPVWFMRQAGRSLPEYRDARQGVAMLEACLNPELAAEITCQPVRRHGVDAAVFFSDIMVPLVLAGIEVTITSGVGPVFAEPVNSVADVDRVTGHQISDGSAVQQAVSLAVAELGEGVPVIGFAGGPFTLAAYLVEGRGSRDHLAARAFMHAEPGAWNRLLTWCAKLSGEFLRLQVAGGARAVQLFDSWAGALRRPDYITHAAPYSRLALEAVSVPRIHFGTGTGHLLESMAACGCEAVGIDYLTPLDEAVRRLPGMVLQGNIDPAQLAAGWDSLESHTRDVVDRGRAAPAHVVNLGHGVPPRTDPAVLTDLVALVHEL</sequence>
<dbReference type="PANTHER" id="PTHR21091">
    <property type="entry name" value="METHYLTETRAHYDROFOLATE:HOMOCYSTEINE METHYLTRANSFERASE RELATED"/>
    <property type="match status" value="1"/>
</dbReference>
<dbReference type="NCBIfam" id="TIGR01464">
    <property type="entry name" value="hemE"/>
    <property type="match status" value="1"/>
</dbReference>
<name>A0ABX7Y972_9ACTN</name>
<protein>
    <recommendedName>
        <fullName evidence="3 7">Uroporphyrinogen decarboxylase</fullName>
        <ecNumber evidence="3 7">4.1.1.37</ecNumber>
    </recommendedName>
</protein>
<dbReference type="SUPFAM" id="SSF51726">
    <property type="entry name" value="UROD/MetE-like"/>
    <property type="match status" value="1"/>
</dbReference>
<evidence type="ECO:0000313" key="12">
    <source>
        <dbReference type="EMBL" id="QUC09375.1"/>
    </source>
</evidence>
<dbReference type="Proteomes" id="UP000678513">
    <property type="component" value="Chromosome"/>
</dbReference>
<dbReference type="InterPro" id="IPR006361">
    <property type="entry name" value="Uroporphyrinogen_deCO2ase_HemE"/>
</dbReference>
<comment type="similarity">
    <text evidence="2 9">Belongs to the uroporphyrinogen decarboxylase family.</text>
</comment>
<evidence type="ECO:0000256" key="8">
    <source>
        <dbReference type="RuleBase" id="RU000554"/>
    </source>
</evidence>
<feature type="domain" description="Uroporphyrinogen decarboxylase (URO-D)" evidence="11">
    <location>
        <begin position="140"/>
        <end position="156"/>
    </location>
</feature>
<reference evidence="12 13" key="1">
    <citation type="submission" date="2021-03" db="EMBL/GenBank/DDBJ databases">
        <title>Human Oral Microbial Genomes.</title>
        <authorList>
            <person name="Johnston C.D."/>
            <person name="Chen T."/>
            <person name="Dewhirst F.E."/>
        </authorList>
    </citation>
    <scope>NUCLEOTIDE SEQUENCE [LARGE SCALE GENOMIC DNA]</scope>
    <source>
        <strain evidence="12 13">DSMZ 100122</strain>
    </source>
</reference>
<keyword evidence="6 8" id="KW-0627">Porphyrin biosynthesis</keyword>
<organism evidence="12 13">
    <name type="scientific">Arachnia rubra</name>
    <dbReference type="NCBI Taxonomy" id="1547448"/>
    <lineage>
        <taxon>Bacteria</taxon>
        <taxon>Bacillati</taxon>
        <taxon>Actinomycetota</taxon>
        <taxon>Actinomycetes</taxon>
        <taxon>Propionibacteriales</taxon>
        <taxon>Propionibacteriaceae</taxon>
        <taxon>Arachnia</taxon>
    </lineage>
</organism>
<evidence type="ECO:0000259" key="10">
    <source>
        <dbReference type="PROSITE" id="PS00906"/>
    </source>
</evidence>
<dbReference type="RefSeq" id="WP_212326858.1">
    <property type="nucleotide sequence ID" value="NZ_AP024463.1"/>
</dbReference>
<dbReference type="Pfam" id="PF01208">
    <property type="entry name" value="URO-D"/>
    <property type="match status" value="1"/>
</dbReference>
<proteinExistence type="inferred from homology"/>
<evidence type="ECO:0000259" key="11">
    <source>
        <dbReference type="PROSITE" id="PS00907"/>
    </source>
</evidence>
<comment type="pathway">
    <text evidence="1 8">Porphyrin-containing compound metabolism; protoporphyrin-IX biosynthesis; coproporphyrinogen-III from 5-aminolevulinate: step 4/4.</text>
</comment>
<dbReference type="Gene3D" id="3.20.20.210">
    <property type="match status" value="1"/>
</dbReference>
<dbReference type="PROSITE" id="PS00906">
    <property type="entry name" value="UROD_1"/>
    <property type="match status" value="1"/>
</dbReference>
<dbReference type="PANTHER" id="PTHR21091:SF169">
    <property type="entry name" value="UROPORPHYRINOGEN DECARBOXYLASE"/>
    <property type="match status" value="1"/>
</dbReference>
<evidence type="ECO:0000256" key="7">
    <source>
        <dbReference type="NCBIfam" id="TIGR01464"/>
    </source>
</evidence>
<dbReference type="EC" id="4.1.1.37" evidence="3 7"/>
<dbReference type="EMBL" id="CP072384">
    <property type="protein sequence ID" value="QUC09375.1"/>
    <property type="molecule type" value="Genomic_DNA"/>
</dbReference>
<keyword evidence="5 8" id="KW-0456">Lyase</keyword>
<evidence type="ECO:0000256" key="9">
    <source>
        <dbReference type="RuleBase" id="RU004169"/>
    </source>
</evidence>
<gene>
    <name evidence="12" type="primary">hemE</name>
    <name evidence="12" type="ORF">J5A65_06605</name>
</gene>
<keyword evidence="4 8" id="KW-0210">Decarboxylase</keyword>
<evidence type="ECO:0000256" key="1">
    <source>
        <dbReference type="ARBA" id="ARBA00004804"/>
    </source>
</evidence>
<comment type="catalytic activity">
    <reaction evidence="8">
        <text>uroporphyrinogen III + 4 H(+) = coproporphyrinogen III + 4 CO2</text>
        <dbReference type="Rhea" id="RHEA:19865"/>
        <dbReference type="ChEBI" id="CHEBI:15378"/>
        <dbReference type="ChEBI" id="CHEBI:16526"/>
        <dbReference type="ChEBI" id="CHEBI:57308"/>
        <dbReference type="ChEBI" id="CHEBI:57309"/>
        <dbReference type="EC" id="4.1.1.37"/>
    </reaction>
</comment>
<evidence type="ECO:0000256" key="6">
    <source>
        <dbReference type="ARBA" id="ARBA00023244"/>
    </source>
</evidence>
<dbReference type="PROSITE" id="PS00907">
    <property type="entry name" value="UROD_2"/>
    <property type="match status" value="1"/>
</dbReference>
<evidence type="ECO:0000256" key="3">
    <source>
        <dbReference type="ARBA" id="ARBA00012288"/>
    </source>
</evidence>
<accession>A0ABX7Y972</accession>
<evidence type="ECO:0000313" key="13">
    <source>
        <dbReference type="Proteomes" id="UP000678513"/>
    </source>
</evidence>
<evidence type="ECO:0000256" key="5">
    <source>
        <dbReference type="ARBA" id="ARBA00023239"/>
    </source>
</evidence>
<keyword evidence="13" id="KW-1185">Reference proteome</keyword>